<keyword evidence="4 6" id="KW-0274">FAD</keyword>
<evidence type="ECO:0000256" key="6">
    <source>
        <dbReference type="RuleBase" id="RU362125"/>
    </source>
</evidence>
<proteinExistence type="inferred from homology"/>
<dbReference type="InterPro" id="IPR006091">
    <property type="entry name" value="Acyl-CoA_Oxase/DH_mid-dom"/>
</dbReference>
<evidence type="ECO:0000259" key="7">
    <source>
        <dbReference type="Pfam" id="PF00441"/>
    </source>
</evidence>
<dbReference type="InterPro" id="IPR046373">
    <property type="entry name" value="Acyl-CoA_Oxase/DH_mid-dom_sf"/>
</dbReference>
<dbReference type="PIRSF" id="PIRSF016578">
    <property type="entry name" value="HsaA"/>
    <property type="match status" value="1"/>
</dbReference>
<dbReference type="InterPro" id="IPR050741">
    <property type="entry name" value="Acyl-CoA_dehydrogenase"/>
</dbReference>
<keyword evidence="5 6" id="KW-0560">Oxidoreductase</keyword>
<dbReference type="Pfam" id="PF02770">
    <property type="entry name" value="Acyl-CoA_dh_M"/>
    <property type="match status" value="1"/>
</dbReference>
<feature type="domain" description="Acyl-CoA dehydrogenase/oxidase N-terminal" evidence="9">
    <location>
        <begin position="8"/>
        <end position="121"/>
    </location>
</feature>
<dbReference type="Gene3D" id="2.40.110.10">
    <property type="entry name" value="Butyryl-CoA Dehydrogenase, subunit A, domain 2"/>
    <property type="match status" value="1"/>
</dbReference>
<comment type="similarity">
    <text evidence="2 6">Belongs to the acyl-CoA dehydrogenase family.</text>
</comment>
<feature type="domain" description="Acyl-CoA dehydrogenase/oxidase C-terminal" evidence="7">
    <location>
        <begin position="232"/>
        <end position="380"/>
    </location>
</feature>
<evidence type="ECO:0000256" key="1">
    <source>
        <dbReference type="ARBA" id="ARBA00001974"/>
    </source>
</evidence>
<dbReference type="InterPro" id="IPR006089">
    <property type="entry name" value="Acyl-CoA_DH_CS"/>
</dbReference>
<evidence type="ECO:0000256" key="3">
    <source>
        <dbReference type="ARBA" id="ARBA00022630"/>
    </source>
</evidence>
<feature type="domain" description="Acyl-CoA oxidase/dehydrogenase middle" evidence="8">
    <location>
        <begin position="125"/>
        <end position="220"/>
    </location>
</feature>
<protein>
    <submittedName>
        <fullName evidence="10">Acyl-CoA dehydrogenase family protein</fullName>
    </submittedName>
</protein>
<dbReference type="Gene3D" id="1.20.140.10">
    <property type="entry name" value="Butyryl-CoA Dehydrogenase, subunit A, domain 3"/>
    <property type="match status" value="1"/>
</dbReference>
<name>A0ABT5VP93_9BACI</name>
<dbReference type="RefSeq" id="WP_275120883.1">
    <property type="nucleotide sequence ID" value="NZ_JAOTPO010000031.1"/>
</dbReference>
<evidence type="ECO:0000259" key="8">
    <source>
        <dbReference type="Pfam" id="PF02770"/>
    </source>
</evidence>
<evidence type="ECO:0000256" key="2">
    <source>
        <dbReference type="ARBA" id="ARBA00009347"/>
    </source>
</evidence>
<dbReference type="PROSITE" id="PS00073">
    <property type="entry name" value="ACYL_COA_DH_2"/>
    <property type="match status" value="1"/>
</dbReference>
<evidence type="ECO:0000313" key="11">
    <source>
        <dbReference type="Proteomes" id="UP001148125"/>
    </source>
</evidence>
<keyword evidence="11" id="KW-1185">Reference proteome</keyword>
<dbReference type="PANTHER" id="PTHR48083">
    <property type="entry name" value="MEDIUM-CHAIN SPECIFIC ACYL-COA DEHYDROGENASE, MITOCHONDRIAL-RELATED"/>
    <property type="match status" value="1"/>
</dbReference>
<dbReference type="SUPFAM" id="SSF47203">
    <property type="entry name" value="Acyl-CoA dehydrogenase C-terminal domain-like"/>
    <property type="match status" value="1"/>
</dbReference>
<keyword evidence="3 6" id="KW-0285">Flavoprotein</keyword>
<dbReference type="EMBL" id="JAOTPO010000031">
    <property type="protein sequence ID" value="MDE5416293.1"/>
    <property type="molecule type" value="Genomic_DNA"/>
</dbReference>
<evidence type="ECO:0000256" key="5">
    <source>
        <dbReference type="ARBA" id="ARBA00023002"/>
    </source>
</evidence>
<dbReference type="InterPro" id="IPR036250">
    <property type="entry name" value="AcylCo_DH-like_C"/>
</dbReference>
<dbReference type="Pfam" id="PF00441">
    <property type="entry name" value="Acyl-CoA_dh_1"/>
    <property type="match status" value="1"/>
</dbReference>
<dbReference type="InterPro" id="IPR037069">
    <property type="entry name" value="AcylCoA_DH/ox_N_sf"/>
</dbReference>
<dbReference type="PANTHER" id="PTHR48083:SF6">
    <property type="entry name" value="ACYL-COA DEHYDROGENASE 6"/>
    <property type="match status" value="1"/>
</dbReference>
<dbReference type="Proteomes" id="UP001148125">
    <property type="component" value="Unassembled WGS sequence"/>
</dbReference>
<comment type="caution">
    <text evidence="10">The sequence shown here is derived from an EMBL/GenBank/DDBJ whole genome shotgun (WGS) entry which is preliminary data.</text>
</comment>
<comment type="cofactor">
    <cofactor evidence="1 6">
        <name>FAD</name>
        <dbReference type="ChEBI" id="CHEBI:57692"/>
    </cofactor>
</comment>
<dbReference type="Pfam" id="PF02771">
    <property type="entry name" value="Acyl-CoA_dh_N"/>
    <property type="match status" value="1"/>
</dbReference>
<reference evidence="10" key="1">
    <citation type="submission" date="2024-05" db="EMBL/GenBank/DDBJ databases">
        <title>Alkalihalobacillus sp. strain MEB203 novel alkaliphilic bacterium from Lonar Lake, India.</title>
        <authorList>
            <person name="Joshi A."/>
            <person name="Thite S."/>
            <person name="Mengade P."/>
        </authorList>
    </citation>
    <scope>NUCLEOTIDE SEQUENCE</scope>
    <source>
        <strain evidence="10">MEB 203</strain>
    </source>
</reference>
<evidence type="ECO:0000259" key="9">
    <source>
        <dbReference type="Pfam" id="PF02771"/>
    </source>
</evidence>
<gene>
    <name evidence="10" type="ORF">N7Z68_23615</name>
</gene>
<evidence type="ECO:0000313" key="10">
    <source>
        <dbReference type="EMBL" id="MDE5416293.1"/>
    </source>
</evidence>
<dbReference type="Gene3D" id="1.10.540.10">
    <property type="entry name" value="Acyl-CoA dehydrogenase/oxidase, N-terminal domain"/>
    <property type="match status" value="1"/>
</dbReference>
<dbReference type="InterPro" id="IPR013786">
    <property type="entry name" value="AcylCoA_DH/ox_N"/>
</dbReference>
<sequence>MPYEPYFTEEHDELRKTVRKFVEKEIAPFVDEWEEAGEFSRELFTRMGELGYLGLHYPEEVGGQGGDYFTSIVLAEEMNKCGCGGVPMAIAVQTDMATPPIYKFGTKDQHERFLTPAIRGEKIAAIGITEPDHGSDVQGIRTRARRDGDEWVINGTKTYITNGTRADFVTLVTRTSDDPGPKGISLFLVETDRPGFSVSKKLDKVGMRSSDTAELIFDNVRVPHKNLLGEEGKGFYQIMWQLQGERMVGAAGAIGGAEYAYEHALHYAKSRKAFDQPIGNFQVIAHLLAEMKSEIEICRELTYSTAYRFSKGEVPAKEISMTKLAAVQMAHWVSDRALQIYGGNGYMNEYPIERNWRDSRLPRIGGGADEIMKEIIAKQIGL</sequence>
<dbReference type="InterPro" id="IPR009075">
    <property type="entry name" value="AcylCo_DH/oxidase_C"/>
</dbReference>
<accession>A0ABT5VP93</accession>
<dbReference type="SUPFAM" id="SSF56645">
    <property type="entry name" value="Acyl-CoA dehydrogenase NM domain-like"/>
    <property type="match status" value="1"/>
</dbReference>
<organism evidence="10 11">
    <name type="scientific">Alkalihalobacterium chitinilyticum</name>
    <dbReference type="NCBI Taxonomy" id="2980103"/>
    <lineage>
        <taxon>Bacteria</taxon>
        <taxon>Bacillati</taxon>
        <taxon>Bacillota</taxon>
        <taxon>Bacilli</taxon>
        <taxon>Bacillales</taxon>
        <taxon>Bacillaceae</taxon>
        <taxon>Alkalihalobacterium</taxon>
    </lineage>
</organism>
<evidence type="ECO:0000256" key="4">
    <source>
        <dbReference type="ARBA" id="ARBA00022827"/>
    </source>
</evidence>
<dbReference type="InterPro" id="IPR009100">
    <property type="entry name" value="AcylCoA_DH/oxidase_NM_dom_sf"/>
</dbReference>